<dbReference type="EMBL" id="CP003837">
    <property type="protein sequence ID" value="AGH45549.1"/>
    <property type="molecule type" value="Genomic_DNA"/>
</dbReference>
<feature type="region of interest" description="Disordered" evidence="1">
    <location>
        <begin position="101"/>
        <end position="121"/>
    </location>
</feature>
<dbReference type="STRING" id="1129794.C427_3440"/>
<reference evidence="2 3" key="1">
    <citation type="journal article" date="2013" name="Genome Announc.">
        <title>Complete Genome Sequence of Glaciecola psychrophila Strain 170T.</title>
        <authorList>
            <person name="Yin J."/>
            <person name="Chen J."/>
            <person name="Liu G."/>
            <person name="Yu Y."/>
            <person name="Song L."/>
            <person name="Wang X."/>
            <person name="Qu X."/>
        </authorList>
    </citation>
    <scope>NUCLEOTIDE SEQUENCE [LARGE SCALE GENOMIC DNA]</scope>
    <source>
        <strain evidence="2 3">170</strain>
    </source>
</reference>
<organism evidence="2 3">
    <name type="scientific">Paraglaciecola psychrophila 170</name>
    <dbReference type="NCBI Taxonomy" id="1129794"/>
    <lineage>
        <taxon>Bacteria</taxon>
        <taxon>Pseudomonadati</taxon>
        <taxon>Pseudomonadota</taxon>
        <taxon>Gammaproteobacteria</taxon>
        <taxon>Alteromonadales</taxon>
        <taxon>Alteromonadaceae</taxon>
        <taxon>Paraglaciecola</taxon>
    </lineage>
</organism>
<proteinExistence type="predicted"/>
<dbReference type="AlphaFoldDB" id="K6YVX3"/>
<dbReference type="HOGENOM" id="CLU_2035766_0_0_6"/>
<evidence type="ECO:0000256" key="1">
    <source>
        <dbReference type="SAM" id="MobiDB-lite"/>
    </source>
</evidence>
<protein>
    <submittedName>
        <fullName evidence="2">Uncharacterized protein</fullName>
    </submittedName>
</protein>
<dbReference type="KEGG" id="gps:C427_3440"/>
<sequence length="121" mass="13998">MDQQLHQTTLNLISLIHFYQRASGDNEKIRNAIQFSESLKDEGIGASNEKRKLQFCSEAVLAIASVVESKSETINKGWIASLLDREEIDFIRDMVLKDDRDEDKYESNQVNNKKQMGRYRT</sequence>
<name>K6YVX3_9ALTE</name>
<dbReference type="Proteomes" id="UP000011864">
    <property type="component" value="Chromosome"/>
</dbReference>
<dbReference type="OrthoDB" id="6388658at2"/>
<gene>
    <name evidence="2" type="ORF">C427_3440</name>
</gene>
<evidence type="ECO:0000313" key="3">
    <source>
        <dbReference type="Proteomes" id="UP000011864"/>
    </source>
</evidence>
<evidence type="ECO:0000313" key="2">
    <source>
        <dbReference type="EMBL" id="AGH45549.1"/>
    </source>
</evidence>
<keyword evidence="3" id="KW-1185">Reference proteome</keyword>
<dbReference type="PATRIC" id="fig|1129794.4.peg.3419"/>
<dbReference type="RefSeq" id="WP_007636607.1">
    <property type="nucleotide sequence ID" value="NC_020514.1"/>
</dbReference>
<accession>K6YVX3</accession>